<reference evidence="2" key="1">
    <citation type="submission" date="2022-11" db="UniProtKB">
        <authorList>
            <consortium name="WormBaseParasite"/>
        </authorList>
    </citation>
    <scope>IDENTIFICATION</scope>
</reference>
<dbReference type="Proteomes" id="UP000887566">
    <property type="component" value="Unplaced"/>
</dbReference>
<organism evidence="1 2">
    <name type="scientific">Plectus sambesii</name>
    <dbReference type="NCBI Taxonomy" id="2011161"/>
    <lineage>
        <taxon>Eukaryota</taxon>
        <taxon>Metazoa</taxon>
        <taxon>Ecdysozoa</taxon>
        <taxon>Nematoda</taxon>
        <taxon>Chromadorea</taxon>
        <taxon>Plectida</taxon>
        <taxon>Plectina</taxon>
        <taxon>Plectoidea</taxon>
        <taxon>Plectidae</taxon>
        <taxon>Plectus</taxon>
    </lineage>
</organism>
<dbReference type="WBParaSite" id="PSAMB.scaffold370size54298.g5116.t1">
    <property type="protein sequence ID" value="PSAMB.scaffold370size54298.g5116.t1"/>
    <property type="gene ID" value="PSAMB.scaffold370size54298.g5116"/>
</dbReference>
<evidence type="ECO:0000313" key="2">
    <source>
        <dbReference type="WBParaSite" id="PSAMB.scaffold370size54298.g5116.t1"/>
    </source>
</evidence>
<protein>
    <submittedName>
        <fullName evidence="2">Uncharacterized protein</fullName>
    </submittedName>
</protein>
<name>A0A914WCA0_9BILA</name>
<sequence length="84" mass="9333">MSDSNKNDAVSSALTDYAAINGLLQSTADLLWSVTGRLAIGQYAEAIDIASEIDEEKMYGHDHDFLLQLQLDEGQKERLLQETF</sequence>
<keyword evidence="1" id="KW-1185">Reference proteome</keyword>
<accession>A0A914WCA0</accession>
<proteinExistence type="predicted"/>
<evidence type="ECO:0000313" key="1">
    <source>
        <dbReference type="Proteomes" id="UP000887566"/>
    </source>
</evidence>
<dbReference type="AlphaFoldDB" id="A0A914WCA0"/>